<protein>
    <submittedName>
        <fullName evidence="2">Uncharacterized protein</fullName>
    </submittedName>
</protein>
<dbReference type="STRING" id="797114.C475_03354"/>
<feature type="transmembrane region" description="Helical" evidence="1">
    <location>
        <begin position="12"/>
        <end position="33"/>
    </location>
</feature>
<keyword evidence="1" id="KW-0812">Transmembrane</keyword>
<evidence type="ECO:0000256" key="1">
    <source>
        <dbReference type="SAM" id="Phobius"/>
    </source>
</evidence>
<name>M0D134_9EURY</name>
<keyword evidence="3" id="KW-1185">Reference proteome</keyword>
<dbReference type="EMBL" id="AOIU01000008">
    <property type="protein sequence ID" value="ELZ29221.1"/>
    <property type="molecule type" value="Genomic_DNA"/>
</dbReference>
<keyword evidence="1" id="KW-1133">Transmembrane helix</keyword>
<organism evidence="2 3">
    <name type="scientific">Halosimplex carlsbadense 2-9-1</name>
    <dbReference type="NCBI Taxonomy" id="797114"/>
    <lineage>
        <taxon>Archaea</taxon>
        <taxon>Methanobacteriati</taxon>
        <taxon>Methanobacteriota</taxon>
        <taxon>Stenosarchaea group</taxon>
        <taxon>Halobacteria</taxon>
        <taxon>Halobacteriales</taxon>
        <taxon>Haloarculaceae</taxon>
        <taxon>Halosimplex</taxon>
    </lineage>
</organism>
<accession>M0D134</accession>
<dbReference type="Proteomes" id="UP000011626">
    <property type="component" value="Unassembled WGS sequence"/>
</dbReference>
<gene>
    <name evidence="2" type="ORF">C475_03354</name>
</gene>
<sequence>MTDGLAYGFRMVAAFGVLLTVAAVLSVVGVNMATTARTYGLYGEGTNWGQFSSVRPCRSRADLPCTPGRWGCCTK</sequence>
<evidence type="ECO:0000313" key="2">
    <source>
        <dbReference type="EMBL" id="ELZ29221.1"/>
    </source>
</evidence>
<keyword evidence="1" id="KW-0472">Membrane</keyword>
<proteinExistence type="predicted"/>
<comment type="caution">
    <text evidence="2">The sequence shown here is derived from an EMBL/GenBank/DDBJ whole genome shotgun (WGS) entry which is preliminary data.</text>
</comment>
<reference evidence="2 3" key="1">
    <citation type="journal article" date="2014" name="PLoS Genet.">
        <title>Phylogenetically driven sequencing of extremely halophilic archaea reveals strategies for static and dynamic osmo-response.</title>
        <authorList>
            <person name="Becker E.A."/>
            <person name="Seitzer P.M."/>
            <person name="Tritt A."/>
            <person name="Larsen D."/>
            <person name="Krusor M."/>
            <person name="Yao A.I."/>
            <person name="Wu D."/>
            <person name="Madern D."/>
            <person name="Eisen J.A."/>
            <person name="Darling A.E."/>
            <person name="Facciotti M.T."/>
        </authorList>
    </citation>
    <scope>NUCLEOTIDE SEQUENCE [LARGE SCALE GENOMIC DNA]</scope>
    <source>
        <strain evidence="2 3">2-9-1</strain>
    </source>
</reference>
<dbReference type="AlphaFoldDB" id="M0D134"/>
<evidence type="ECO:0000313" key="3">
    <source>
        <dbReference type="Proteomes" id="UP000011626"/>
    </source>
</evidence>